<protein>
    <submittedName>
        <fullName evidence="8">DNA-binding NarL/FixJ family response regulator</fullName>
    </submittedName>
    <submittedName>
        <fullName evidence="9">Response regulator transcription factor</fullName>
    </submittedName>
</protein>
<dbReference type="Proteomes" id="UP000309454">
    <property type="component" value="Unassembled WGS sequence"/>
</dbReference>
<feature type="domain" description="Response regulatory" evidence="7">
    <location>
        <begin position="11"/>
        <end position="129"/>
    </location>
</feature>
<evidence type="ECO:0000313" key="8">
    <source>
        <dbReference type="EMBL" id="MBB3171366.1"/>
    </source>
</evidence>
<organism evidence="8 11">
    <name type="scientific">Parvibacter caecicola</name>
    <dbReference type="NCBI Taxonomy" id="747645"/>
    <lineage>
        <taxon>Bacteria</taxon>
        <taxon>Bacillati</taxon>
        <taxon>Actinomycetota</taxon>
        <taxon>Coriobacteriia</taxon>
        <taxon>Coriobacteriales</taxon>
        <taxon>Coriobacteriaceae</taxon>
        <taxon>Parvibacter</taxon>
    </lineage>
</organism>
<dbReference type="SMART" id="SM00421">
    <property type="entry name" value="HTH_LUXR"/>
    <property type="match status" value="1"/>
</dbReference>
<dbReference type="GO" id="GO:0003677">
    <property type="term" value="F:DNA binding"/>
    <property type="evidence" value="ECO:0007669"/>
    <property type="project" value="UniProtKB-KW"/>
</dbReference>
<dbReference type="OrthoDB" id="3686176at2"/>
<keyword evidence="2" id="KW-0805">Transcription regulation</keyword>
<dbReference type="GO" id="GO:0006355">
    <property type="term" value="P:regulation of DNA-templated transcription"/>
    <property type="evidence" value="ECO:0007669"/>
    <property type="project" value="InterPro"/>
</dbReference>
<dbReference type="PANTHER" id="PTHR43214">
    <property type="entry name" value="TWO-COMPONENT RESPONSE REGULATOR"/>
    <property type="match status" value="1"/>
</dbReference>
<evidence type="ECO:0000256" key="1">
    <source>
        <dbReference type="ARBA" id="ARBA00022553"/>
    </source>
</evidence>
<name>A0A3N0AC56_9ACTN</name>
<keyword evidence="4" id="KW-0804">Transcription</keyword>
<evidence type="ECO:0000313" key="10">
    <source>
        <dbReference type="Proteomes" id="UP000309454"/>
    </source>
</evidence>
<keyword evidence="3 8" id="KW-0238">DNA-binding</keyword>
<evidence type="ECO:0000256" key="4">
    <source>
        <dbReference type="ARBA" id="ARBA00023163"/>
    </source>
</evidence>
<feature type="domain" description="HTH luxR-type" evidence="6">
    <location>
        <begin position="163"/>
        <end position="228"/>
    </location>
</feature>
<evidence type="ECO:0000259" key="6">
    <source>
        <dbReference type="PROSITE" id="PS50043"/>
    </source>
</evidence>
<dbReference type="InterPro" id="IPR016032">
    <property type="entry name" value="Sig_transdc_resp-reg_C-effctor"/>
</dbReference>
<dbReference type="Gene3D" id="3.40.50.2300">
    <property type="match status" value="1"/>
</dbReference>
<dbReference type="Pfam" id="PF00072">
    <property type="entry name" value="Response_reg"/>
    <property type="match status" value="1"/>
</dbReference>
<keyword evidence="10" id="KW-1185">Reference proteome</keyword>
<dbReference type="InterPro" id="IPR000792">
    <property type="entry name" value="Tscrpt_reg_LuxR_C"/>
</dbReference>
<dbReference type="GeneID" id="93356164"/>
<dbReference type="GO" id="GO:0000160">
    <property type="term" value="P:phosphorelay signal transduction system"/>
    <property type="evidence" value="ECO:0007669"/>
    <property type="project" value="InterPro"/>
</dbReference>
<dbReference type="EMBL" id="JACHYA010000003">
    <property type="protein sequence ID" value="MBB3171366.1"/>
    <property type="molecule type" value="Genomic_DNA"/>
</dbReference>
<feature type="modified residue" description="4-aspartylphosphate" evidence="5">
    <location>
        <position position="62"/>
    </location>
</feature>
<evidence type="ECO:0000259" key="7">
    <source>
        <dbReference type="PROSITE" id="PS50110"/>
    </source>
</evidence>
<dbReference type="PROSITE" id="PS50043">
    <property type="entry name" value="HTH_LUXR_2"/>
    <property type="match status" value="1"/>
</dbReference>
<evidence type="ECO:0000256" key="5">
    <source>
        <dbReference type="PROSITE-ProRule" id="PRU00169"/>
    </source>
</evidence>
<dbReference type="InterPro" id="IPR058245">
    <property type="entry name" value="NreC/VraR/RcsB-like_REC"/>
</dbReference>
<dbReference type="EMBL" id="SSTM01000003">
    <property type="protein sequence ID" value="TJW10829.1"/>
    <property type="molecule type" value="Genomic_DNA"/>
</dbReference>
<dbReference type="PROSITE" id="PS00622">
    <property type="entry name" value="HTH_LUXR_1"/>
    <property type="match status" value="1"/>
</dbReference>
<dbReference type="InterPro" id="IPR039420">
    <property type="entry name" value="WalR-like"/>
</dbReference>
<evidence type="ECO:0000313" key="9">
    <source>
        <dbReference type="EMBL" id="TJW10829.1"/>
    </source>
</evidence>
<dbReference type="SUPFAM" id="SSF46894">
    <property type="entry name" value="C-terminal effector domain of the bipartite response regulators"/>
    <property type="match status" value="1"/>
</dbReference>
<evidence type="ECO:0000256" key="3">
    <source>
        <dbReference type="ARBA" id="ARBA00023125"/>
    </source>
</evidence>
<dbReference type="SMART" id="SM00448">
    <property type="entry name" value="REC"/>
    <property type="match status" value="1"/>
</dbReference>
<dbReference type="AlphaFoldDB" id="A0A3N0AC56"/>
<comment type="caution">
    <text evidence="8">The sequence shown here is derived from an EMBL/GenBank/DDBJ whole genome shotgun (WGS) entry which is preliminary data.</text>
</comment>
<dbReference type="PROSITE" id="PS50110">
    <property type="entry name" value="RESPONSE_REGULATORY"/>
    <property type="match status" value="1"/>
</dbReference>
<evidence type="ECO:0000256" key="2">
    <source>
        <dbReference type="ARBA" id="ARBA00023015"/>
    </source>
</evidence>
<dbReference type="PRINTS" id="PR00038">
    <property type="entry name" value="HTHLUXR"/>
</dbReference>
<sequence>MEQAAKTAPLRVLVADDQDLVRRGFQVILNSYDNIEVVGLARDGEEAVELAQQLKPDVVLMDIRMPRKNGIEATRDIVNNPLLRKTHVLVLTTFDTDEYVYDALAAGASGFLLKDVDPDEIADAIAVVAQGDALIQPKIMKRLVETFVAARPQAGRTAAPAQMRERLAELTEREREILLLVARGLNNEEIGQELFISPATVKTHLARIMGKTDAHDRAQLVVFAYESGLVRSAQ</sequence>
<dbReference type="Proteomes" id="UP000530850">
    <property type="component" value="Unassembled WGS sequence"/>
</dbReference>
<dbReference type="CDD" id="cd06170">
    <property type="entry name" value="LuxR_C_like"/>
    <property type="match status" value="1"/>
</dbReference>
<dbReference type="InterPro" id="IPR001789">
    <property type="entry name" value="Sig_transdc_resp-reg_receiver"/>
</dbReference>
<dbReference type="SUPFAM" id="SSF52172">
    <property type="entry name" value="CheY-like"/>
    <property type="match status" value="1"/>
</dbReference>
<keyword evidence="1 5" id="KW-0597">Phosphoprotein</keyword>
<dbReference type="CDD" id="cd17535">
    <property type="entry name" value="REC_NarL-like"/>
    <property type="match status" value="1"/>
</dbReference>
<dbReference type="Pfam" id="PF00196">
    <property type="entry name" value="GerE"/>
    <property type="match status" value="1"/>
</dbReference>
<dbReference type="RefSeq" id="WP_123184865.1">
    <property type="nucleotide sequence ID" value="NZ_CAOKAH010000020.1"/>
</dbReference>
<gene>
    <name evidence="9" type="ORF">E5982_06045</name>
    <name evidence="8" type="ORF">FHR31_001184</name>
</gene>
<dbReference type="PANTHER" id="PTHR43214:SF24">
    <property type="entry name" value="TRANSCRIPTIONAL REGULATORY PROTEIN NARL-RELATED"/>
    <property type="match status" value="1"/>
</dbReference>
<accession>A0A3N0AC56</accession>
<reference evidence="8 11" key="2">
    <citation type="submission" date="2020-08" db="EMBL/GenBank/DDBJ databases">
        <title>Sequencing the genomes of 1000 actinobacteria strains.</title>
        <authorList>
            <person name="Klenk H.-P."/>
        </authorList>
    </citation>
    <scope>NUCLEOTIDE SEQUENCE [LARGE SCALE GENOMIC DNA]</scope>
    <source>
        <strain evidence="8 11">DSM 22242</strain>
    </source>
</reference>
<reference evidence="9 10" key="1">
    <citation type="submission" date="2019-04" db="EMBL/GenBank/DDBJ databases">
        <title>Microbes associate with the intestines of laboratory mice.</title>
        <authorList>
            <person name="Navarre W."/>
            <person name="Wong E."/>
            <person name="Huang K.C."/>
            <person name="Tropini C."/>
            <person name="Ng K."/>
            <person name="Yu B."/>
        </authorList>
    </citation>
    <scope>NUCLEOTIDE SEQUENCE [LARGE SCALE GENOMIC DNA]</scope>
    <source>
        <strain evidence="9 10">NM48_B13</strain>
    </source>
</reference>
<proteinExistence type="predicted"/>
<evidence type="ECO:0000313" key="11">
    <source>
        <dbReference type="Proteomes" id="UP000530850"/>
    </source>
</evidence>
<dbReference type="InterPro" id="IPR011006">
    <property type="entry name" value="CheY-like_superfamily"/>
</dbReference>